<keyword evidence="6" id="KW-0597">Phosphoprotein</keyword>
<keyword evidence="16" id="KW-1185">Reference proteome</keyword>
<dbReference type="HOGENOM" id="CLU_013819_3_0_1"/>
<dbReference type="GO" id="GO:0000932">
    <property type="term" value="C:P-body"/>
    <property type="evidence" value="ECO:0007669"/>
    <property type="project" value="UniProtKB-UniRule"/>
</dbReference>
<dbReference type="Pfam" id="PF04065">
    <property type="entry name" value="Not3"/>
    <property type="match status" value="1"/>
</dbReference>
<keyword evidence="4 10" id="KW-0963">Cytoplasm</keyword>
<feature type="compositionally biased region" description="Low complexity" evidence="12">
    <location>
        <begin position="244"/>
        <end position="253"/>
    </location>
</feature>
<keyword evidence="8 10" id="KW-0804">Transcription</keyword>
<dbReference type="EMBL" id="KE503207">
    <property type="protein sequence ID" value="EPX72857.1"/>
    <property type="molecule type" value="Genomic_DNA"/>
</dbReference>
<evidence type="ECO:0000256" key="12">
    <source>
        <dbReference type="SAM" id="MobiDB-lite"/>
    </source>
</evidence>
<feature type="region of interest" description="Disordered" evidence="12">
    <location>
        <begin position="235"/>
        <end position="429"/>
    </location>
</feature>
<evidence type="ECO:0000313" key="16">
    <source>
        <dbReference type="Proteomes" id="UP000016088"/>
    </source>
</evidence>
<evidence type="ECO:0000259" key="14">
    <source>
        <dbReference type="Pfam" id="PF04153"/>
    </source>
</evidence>
<feature type="domain" description="CCR4-Not complex component Not N-terminal" evidence="13">
    <location>
        <begin position="3"/>
        <end position="231"/>
    </location>
</feature>
<proteinExistence type="inferred from homology"/>
<dbReference type="InterPro" id="IPR007282">
    <property type="entry name" value="NOT2/3/5_C"/>
</dbReference>
<evidence type="ECO:0000256" key="9">
    <source>
        <dbReference type="ARBA" id="ARBA00023242"/>
    </source>
</evidence>
<keyword evidence="5 10" id="KW-0678">Repressor</keyword>
<evidence type="ECO:0000256" key="2">
    <source>
        <dbReference type="ARBA" id="ARBA00004496"/>
    </source>
</evidence>
<dbReference type="GeneID" id="25029603"/>
<feature type="compositionally biased region" description="Low complexity" evidence="12">
    <location>
        <begin position="372"/>
        <end position="382"/>
    </location>
</feature>
<dbReference type="InterPro" id="IPR040168">
    <property type="entry name" value="Not2/3/5"/>
</dbReference>
<keyword evidence="9 10" id="KW-0539">Nucleus</keyword>
<dbReference type="eggNOG" id="KOG2150">
    <property type="taxonomic scope" value="Eukaryota"/>
</dbReference>
<dbReference type="PIRSF" id="PIRSF005290">
    <property type="entry name" value="NOT_su_3_5"/>
    <property type="match status" value="1"/>
</dbReference>
<evidence type="ECO:0000256" key="7">
    <source>
        <dbReference type="ARBA" id="ARBA00023015"/>
    </source>
</evidence>
<dbReference type="PANTHER" id="PTHR23326">
    <property type="entry name" value="CCR4 NOT-RELATED"/>
    <property type="match status" value="1"/>
</dbReference>
<dbReference type="InterPro" id="IPR007207">
    <property type="entry name" value="Not_N"/>
</dbReference>
<dbReference type="Pfam" id="PF04153">
    <property type="entry name" value="NOT2_3_5_C"/>
    <property type="match status" value="1"/>
</dbReference>
<dbReference type="InterPro" id="IPR012270">
    <property type="entry name" value="CCR4-NOT_su3/5"/>
</dbReference>
<feature type="compositionally biased region" description="Polar residues" evidence="12">
    <location>
        <begin position="279"/>
        <end position="288"/>
    </location>
</feature>
<dbReference type="OrthoDB" id="293823at2759"/>
<feature type="compositionally biased region" description="Polar residues" evidence="12">
    <location>
        <begin position="339"/>
        <end position="364"/>
    </location>
</feature>
<dbReference type="InterPro" id="IPR038635">
    <property type="entry name" value="CCR4-NOT_su2/3/5_C_sf"/>
</dbReference>
<evidence type="ECO:0000259" key="13">
    <source>
        <dbReference type="Pfam" id="PF04065"/>
    </source>
</evidence>
<keyword evidence="11" id="KW-0175">Coiled coil</keyword>
<comment type="function">
    <text evidence="10">Acts as component of the CCR4-NOT core complex, which in the nucleus seems to be a general transcription factor, and in the cytoplasm the major mRNA deadenylase involved in mRNA turnover. The NOT protein subcomplex negatively regulates the basal and activated transcription of many genes. Preferentially affects TC-type TATA element-dependent transcription. Could directly or indirectly inhibit component(s) of the general transcription machinery.</text>
</comment>
<evidence type="ECO:0000256" key="3">
    <source>
        <dbReference type="ARBA" id="ARBA00007682"/>
    </source>
</evidence>
<dbReference type="AlphaFoldDB" id="S9PY09"/>
<evidence type="ECO:0000256" key="6">
    <source>
        <dbReference type="ARBA" id="ARBA00022553"/>
    </source>
</evidence>
<feature type="compositionally biased region" description="Polar residues" evidence="12">
    <location>
        <begin position="403"/>
        <end position="421"/>
    </location>
</feature>
<evidence type="ECO:0000256" key="1">
    <source>
        <dbReference type="ARBA" id="ARBA00004123"/>
    </source>
</evidence>
<feature type="coiled-coil region" evidence="11">
    <location>
        <begin position="124"/>
        <end position="151"/>
    </location>
</feature>
<dbReference type="OMA" id="YKPQTPY"/>
<evidence type="ECO:0000256" key="10">
    <source>
        <dbReference type="PIRNR" id="PIRNR005290"/>
    </source>
</evidence>
<keyword evidence="10" id="KW-0010">Activator</keyword>
<dbReference type="GO" id="GO:0006355">
    <property type="term" value="P:regulation of DNA-templated transcription"/>
    <property type="evidence" value="ECO:0007669"/>
    <property type="project" value="InterPro"/>
</dbReference>
<reference evidence="15 16" key="1">
    <citation type="journal article" date="2011" name="Science">
        <title>Comparative functional genomics of the fission yeasts.</title>
        <authorList>
            <person name="Rhind N."/>
            <person name="Chen Z."/>
            <person name="Yassour M."/>
            <person name="Thompson D.A."/>
            <person name="Haas B.J."/>
            <person name="Habib N."/>
            <person name="Wapinski I."/>
            <person name="Roy S."/>
            <person name="Lin M.F."/>
            <person name="Heiman D.I."/>
            <person name="Young S.K."/>
            <person name="Furuya K."/>
            <person name="Guo Y."/>
            <person name="Pidoux A."/>
            <person name="Chen H.M."/>
            <person name="Robbertse B."/>
            <person name="Goldberg J.M."/>
            <person name="Aoki K."/>
            <person name="Bayne E.H."/>
            <person name="Berlin A.M."/>
            <person name="Desjardins C.A."/>
            <person name="Dobbs E."/>
            <person name="Dukaj L."/>
            <person name="Fan L."/>
            <person name="FitzGerald M.G."/>
            <person name="French C."/>
            <person name="Gujja S."/>
            <person name="Hansen K."/>
            <person name="Keifenheim D."/>
            <person name="Levin J.Z."/>
            <person name="Mosher R.A."/>
            <person name="Mueller C.A."/>
            <person name="Pfiffner J."/>
            <person name="Priest M."/>
            <person name="Russ C."/>
            <person name="Smialowska A."/>
            <person name="Swoboda P."/>
            <person name="Sykes S.M."/>
            <person name="Vaughn M."/>
            <person name="Vengrova S."/>
            <person name="Yoder R."/>
            <person name="Zeng Q."/>
            <person name="Allshire R."/>
            <person name="Baulcombe D."/>
            <person name="Birren B.W."/>
            <person name="Brown W."/>
            <person name="Ekwall K."/>
            <person name="Kellis M."/>
            <person name="Leatherwood J."/>
            <person name="Levin H."/>
            <person name="Margalit H."/>
            <person name="Martienssen R."/>
            <person name="Nieduszynski C.A."/>
            <person name="Spatafora J.W."/>
            <person name="Friedman N."/>
            <person name="Dalgaard J.Z."/>
            <person name="Baumann P."/>
            <person name="Niki H."/>
            <person name="Regev A."/>
            <person name="Nusbaum C."/>
        </authorList>
    </citation>
    <scope>NUCLEOTIDE SEQUENCE [LARGE SCALE GENOMIC DNA]</scope>
    <source>
        <strain evidence="16">yFS286</strain>
    </source>
</reference>
<comment type="subcellular location">
    <subcellularLocation>
        <location evidence="2 10">Cytoplasm</location>
    </subcellularLocation>
    <subcellularLocation>
        <location evidence="1 10">Nucleus</location>
    </subcellularLocation>
</comment>
<dbReference type="VEuPathDB" id="FungiDB:SOCG_00619"/>
<protein>
    <recommendedName>
        <fullName evidence="10">General negative regulator of transcription subunit</fullName>
    </recommendedName>
</protein>
<dbReference type="GO" id="GO:0005634">
    <property type="term" value="C:nucleus"/>
    <property type="evidence" value="ECO:0007669"/>
    <property type="project" value="UniProtKB-SubCell"/>
</dbReference>
<dbReference type="FunFam" id="2.30.30.1020:FF:000006">
    <property type="entry name" value="CCR4-NOT transcription complex, subunit 3"/>
    <property type="match status" value="1"/>
</dbReference>
<organism evidence="15 16">
    <name type="scientific">Schizosaccharomyces octosporus (strain yFS286)</name>
    <name type="common">Fission yeast</name>
    <name type="synonym">Octosporomyces octosporus</name>
    <dbReference type="NCBI Taxonomy" id="483514"/>
    <lineage>
        <taxon>Eukaryota</taxon>
        <taxon>Fungi</taxon>
        <taxon>Dikarya</taxon>
        <taxon>Ascomycota</taxon>
        <taxon>Taphrinomycotina</taxon>
        <taxon>Schizosaccharomycetes</taxon>
        <taxon>Schizosaccharomycetales</taxon>
        <taxon>Schizosaccharomycetaceae</taxon>
        <taxon>Schizosaccharomyces</taxon>
    </lineage>
</organism>
<dbReference type="GO" id="GO:0000289">
    <property type="term" value="P:nuclear-transcribed mRNA poly(A) tail shortening"/>
    <property type="evidence" value="ECO:0007669"/>
    <property type="project" value="EnsemblFungi"/>
</dbReference>
<evidence type="ECO:0000256" key="8">
    <source>
        <dbReference type="ARBA" id="ARBA00023163"/>
    </source>
</evidence>
<dbReference type="RefSeq" id="XP_013018493.1">
    <property type="nucleotide sequence ID" value="XM_013163039.1"/>
</dbReference>
<dbReference type="Gene3D" id="2.30.30.1020">
    <property type="entry name" value="CCR4-NOT complex subunit 2/3/5, C-terminal domain"/>
    <property type="match status" value="1"/>
</dbReference>
<gene>
    <name evidence="15" type="ORF">SOCG_00619</name>
</gene>
<evidence type="ECO:0000313" key="15">
    <source>
        <dbReference type="EMBL" id="EPX72857.1"/>
    </source>
</evidence>
<sequence length="623" mass="70460">MSARKLQVEIEKTFKKVTDGIVIFDEVYEKLNVSTSASQKEKLEGDLKTQIKKLQRLRDQIKTWASSNDIKDKKALIENRRLIEAKMEEFKAVEREMKIKAFSKEGLSIALKMDPREKEKHDTIQWISSAVEELERQVELLEAETESLRATFKRGKRDISKQTHLSELESRIETHKWHQERLELIMRRLENSQISSDAINNIQDDIMYYVESSQDADFAEDMNIYDDLDLDDSSGIFDAERSADSSSAASDSSSQKDDENVPVVDSPPSVEAALKDVPSSPTFMTSAPQAHEEESKAAEVSSPPPKENSQNEIDGPSRPQLPNSTPSFAKAAAVAAPGNSANSVTSAPIIQNKQPGSPRVSNASAPKEKKYAFAAAAAAAAATQSKEPTSNRTDLPASPKVGSGSTQSKSDTTGPSMSPKSQEPKTDALPEVSEHISETNHDNITTEEKFPSSPPEYIQDLVGALNASKIRLQYPINKEKLTEALNISCVYVPDAVDAAKPKFYVPKDPYPVPHYYPQQPLPLFDSPEMTEVVDPDTLFYMFYYLPGTYQQYLAGRELKKQSWRFHKKYTTWFQRHEEPKMITDEYESGTYRYFDFEGDWVQRKKADFRFMYEYLEDDEDWSR</sequence>
<feature type="compositionally biased region" description="Polar residues" evidence="12">
    <location>
        <begin position="383"/>
        <end position="393"/>
    </location>
</feature>
<keyword evidence="7 10" id="KW-0805">Transcription regulation</keyword>
<dbReference type="Proteomes" id="UP000016088">
    <property type="component" value="Unassembled WGS sequence"/>
</dbReference>
<comment type="similarity">
    <text evidence="3 10">Belongs to the CNOT2/3/5 family.</text>
</comment>
<evidence type="ECO:0000256" key="11">
    <source>
        <dbReference type="SAM" id="Coils"/>
    </source>
</evidence>
<accession>S9PY09</accession>
<feature type="domain" description="NOT2/NOT3/NOT5 C-terminal" evidence="14">
    <location>
        <begin position="489"/>
        <end position="615"/>
    </location>
</feature>
<name>S9PY09_SCHOY</name>
<evidence type="ECO:0000256" key="5">
    <source>
        <dbReference type="ARBA" id="ARBA00022491"/>
    </source>
</evidence>
<evidence type="ECO:0000256" key="4">
    <source>
        <dbReference type="ARBA" id="ARBA00022490"/>
    </source>
</evidence>
<dbReference type="GO" id="GO:0030015">
    <property type="term" value="C:CCR4-NOT core complex"/>
    <property type="evidence" value="ECO:0007669"/>
    <property type="project" value="UniProtKB-UniRule"/>
</dbReference>